<sequence>MRLVSSGIPVHSYGQGDEPWAHLVKEQRWDLTIPLTSDEDGIDAQIALSRDVDPTEFLTNAAREDRPIGMALNGVPFFSPLTATGADTVNPLPGKVAENETLFDECAGSLQAKTGAYGYRVMPPCLHGETSAAVLEAGGYKAANVLLGFEDENPEGLPSTPRESPLLGFAMDGRRLYGPYDSTLSLAWGLDVCNGRWEEQVDDIGGSTAGVYAYTYRATPSFPYLVGCWGPAGVPIGAASAMTTAAGAAAGDVASESGGFVYSKIEGGFIVEAVEDGCPAGSFLSIDSGACEACRAGTYGKSAGLVGKGCPGVCPRGFYCPDGTATPTLRCPPGTFGALPGMTGESCSGECQPGYFCLSGSVAPDSNECGSMRYYCPKGSGQRTPVTSGYYTTTAVTPDGSRPGASADAEQETATARRVRSGEAQCEAGTFCVGGRRRPCPSGTFGATKGLTSSNCSDVCPEGSYCPEGSTEPIPCPAGTYGGEAGLSTQECSGLCAMGHYCPAGSVAAFQYACPAGRFGGAPGLTDGLCAEEGVCAREDDAPCLASLCDPGYFCPPGSTSARAHQCGSGEYYCPRGSGFPTTVGVGYYTYVEGSTDGGSGDNWSLAGQLTRTAQAECEPGHYCVAGARLPCPPGTVGSSHGLASPSCSGPSLAGYYSGAAEASLGERCGGPGWFCPEASSSPSEVGAGNYTVGGPPDRRVAQETCPAGSYCQEGVLFPCPPGTFGSLPGLSSSACSGPCPAGRYCPSGTSPSISTGKEVIGIACPAGRYGVEGMGDAACAGACEAGYYCPEESTSAREKECGSGSVFCPPESSAPVDVALGWFATGGDDESTRSGQVECIAATEGGGGTPPSGMSIVERCPDNTVGWNGTVNS</sequence>
<dbReference type="AlphaFoldDB" id="D7FIP6"/>
<dbReference type="EMBL" id="FN649745">
    <property type="protein sequence ID" value="CBJ28864.1"/>
    <property type="molecule type" value="Genomic_DNA"/>
</dbReference>
<dbReference type="EMBL" id="FN647890">
    <property type="protein sequence ID" value="CBJ28864.1"/>
    <property type="molecule type" value="Genomic_DNA"/>
</dbReference>
<organism evidence="2 3">
    <name type="scientific">Ectocarpus siliculosus</name>
    <name type="common">Brown alga</name>
    <name type="synonym">Conferva siliculosa</name>
    <dbReference type="NCBI Taxonomy" id="2880"/>
    <lineage>
        <taxon>Eukaryota</taxon>
        <taxon>Sar</taxon>
        <taxon>Stramenopiles</taxon>
        <taxon>Ochrophyta</taxon>
        <taxon>PX clade</taxon>
        <taxon>Phaeophyceae</taxon>
        <taxon>Ectocarpales</taxon>
        <taxon>Ectocarpaceae</taxon>
        <taxon>Ectocarpus</taxon>
    </lineage>
</organism>
<dbReference type="PANTHER" id="PTHR47236">
    <property type="entry name" value="GENE, 32742-RELATED-RELATED"/>
    <property type="match status" value="1"/>
</dbReference>
<dbReference type="SUPFAM" id="SSF57184">
    <property type="entry name" value="Growth factor receptor domain"/>
    <property type="match status" value="1"/>
</dbReference>
<feature type="region of interest" description="Disordered" evidence="1">
    <location>
        <begin position="396"/>
        <end position="420"/>
    </location>
</feature>
<reference evidence="2 3" key="1">
    <citation type="journal article" date="2010" name="Nature">
        <title>The Ectocarpus genome and the independent evolution of multicellularity in brown algae.</title>
        <authorList>
            <person name="Cock J.M."/>
            <person name="Sterck L."/>
            <person name="Rouze P."/>
            <person name="Scornet D."/>
            <person name="Allen A.E."/>
            <person name="Amoutzias G."/>
            <person name="Anthouard V."/>
            <person name="Artiguenave F."/>
            <person name="Aury J.M."/>
            <person name="Badger J.H."/>
            <person name="Beszteri B."/>
            <person name="Billiau K."/>
            <person name="Bonnet E."/>
            <person name="Bothwell J.H."/>
            <person name="Bowler C."/>
            <person name="Boyen C."/>
            <person name="Brownlee C."/>
            <person name="Carrano C.J."/>
            <person name="Charrier B."/>
            <person name="Cho G.Y."/>
            <person name="Coelho S.M."/>
            <person name="Collen J."/>
            <person name="Corre E."/>
            <person name="Da Silva C."/>
            <person name="Delage L."/>
            <person name="Delaroque N."/>
            <person name="Dittami S.M."/>
            <person name="Doulbeau S."/>
            <person name="Elias M."/>
            <person name="Farnham G."/>
            <person name="Gachon C.M."/>
            <person name="Gschloessl B."/>
            <person name="Heesch S."/>
            <person name="Jabbari K."/>
            <person name="Jubin C."/>
            <person name="Kawai H."/>
            <person name="Kimura K."/>
            <person name="Kloareg B."/>
            <person name="Kupper F.C."/>
            <person name="Lang D."/>
            <person name="Le Bail A."/>
            <person name="Leblanc C."/>
            <person name="Lerouge P."/>
            <person name="Lohr M."/>
            <person name="Lopez P.J."/>
            <person name="Martens C."/>
            <person name="Maumus F."/>
            <person name="Michel G."/>
            <person name="Miranda-Saavedra D."/>
            <person name="Morales J."/>
            <person name="Moreau H."/>
            <person name="Motomura T."/>
            <person name="Nagasato C."/>
            <person name="Napoli C.A."/>
            <person name="Nelson D.R."/>
            <person name="Nyvall-Collen P."/>
            <person name="Peters A.F."/>
            <person name="Pommier C."/>
            <person name="Potin P."/>
            <person name="Poulain J."/>
            <person name="Quesneville H."/>
            <person name="Read B."/>
            <person name="Rensing S.A."/>
            <person name="Ritter A."/>
            <person name="Rousvoal S."/>
            <person name="Samanta M."/>
            <person name="Samson G."/>
            <person name="Schroeder D.C."/>
            <person name="Segurens B."/>
            <person name="Strittmatter M."/>
            <person name="Tonon T."/>
            <person name="Tregear J.W."/>
            <person name="Valentin K."/>
            <person name="von Dassow P."/>
            <person name="Yamagishi T."/>
            <person name="Van de Peer Y."/>
            <person name="Wincker P."/>
        </authorList>
    </citation>
    <scope>NUCLEOTIDE SEQUENCE [LARGE SCALE GENOMIC DNA]</scope>
    <source>
        <strain evidence="3">Ec32 / CCAP1310/4</strain>
    </source>
</reference>
<dbReference type="PANTHER" id="PTHR47236:SF4">
    <property type="entry name" value="GENE 9195-RELATED"/>
    <property type="match status" value="1"/>
</dbReference>
<dbReference type="OMA" id="MSIVERC"/>
<evidence type="ECO:0000313" key="3">
    <source>
        <dbReference type="Proteomes" id="UP000002630"/>
    </source>
</evidence>
<gene>
    <name evidence="2" type="ORF">Esi_0122_0082</name>
</gene>
<name>D7FIP6_ECTSI</name>
<dbReference type="Proteomes" id="UP000002630">
    <property type="component" value="Linkage Group LG20"/>
</dbReference>
<dbReference type="InterPro" id="IPR009030">
    <property type="entry name" value="Growth_fac_rcpt_cys_sf"/>
</dbReference>
<keyword evidence="3" id="KW-1185">Reference proteome</keyword>
<evidence type="ECO:0000313" key="2">
    <source>
        <dbReference type="EMBL" id="CBJ28864.1"/>
    </source>
</evidence>
<protein>
    <submittedName>
        <fullName evidence="2">Uncharacterized protein</fullName>
    </submittedName>
</protein>
<dbReference type="InParanoid" id="D7FIP6"/>
<proteinExistence type="predicted"/>
<dbReference type="OrthoDB" id="185085at2759"/>
<evidence type="ECO:0000256" key="1">
    <source>
        <dbReference type="SAM" id="MobiDB-lite"/>
    </source>
</evidence>
<dbReference type="SMART" id="SM01411">
    <property type="entry name" value="Ephrin_rec_like"/>
    <property type="match status" value="6"/>
</dbReference>
<accession>D7FIP6</accession>